<evidence type="ECO:0000256" key="6">
    <source>
        <dbReference type="ARBA" id="ARBA00022737"/>
    </source>
</evidence>
<evidence type="ECO:0000256" key="10">
    <source>
        <dbReference type="ARBA" id="ARBA00023235"/>
    </source>
</evidence>
<evidence type="ECO:0000256" key="9">
    <source>
        <dbReference type="ARBA" id="ARBA00023180"/>
    </source>
</evidence>
<dbReference type="SUPFAM" id="SSF52833">
    <property type="entry name" value="Thioredoxin-like"/>
    <property type="match status" value="4"/>
</dbReference>
<dbReference type="InterPro" id="IPR013766">
    <property type="entry name" value="Thioredoxin_domain"/>
</dbReference>
<dbReference type="FunFam" id="3.40.30.10:FF:000184">
    <property type="entry name" value="Protein disulfide-isomerase"/>
    <property type="match status" value="1"/>
</dbReference>
<dbReference type="GO" id="GO:0034976">
    <property type="term" value="P:response to endoplasmic reticulum stress"/>
    <property type="evidence" value="ECO:0000318"/>
    <property type="project" value="GO_Central"/>
</dbReference>
<name>A0A022Q2V4_ERYGU</name>
<dbReference type="NCBIfam" id="TIGR01126">
    <property type="entry name" value="pdi_dom"/>
    <property type="match status" value="1"/>
</dbReference>
<feature type="domain" description="Thioredoxin" evidence="15">
    <location>
        <begin position="370"/>
        <end position="490"/>
    </location>
</feature>
<dbReference type="GO" id="GO:0003756">
    <property type="term" value="F:protein disulfide isomerase activity"/>
    <property type="evidence" value="ECO:0000318"/>
    <property type="project" value="GO_Central"/>
</dbReference>
<evidence type="ECO:0000256" key="3">
    <source>
        <dbReference type="ARBA" id="ARBA00006347"/>
    </source>
</evidence>
<dbReference type="PROSITE" id="PS00194">
    <property type="entry name" value="THIOREDOXIN_1"/>
    <property type="match status" value="2"/>
</dbReference>
<feature type="disulfide bond" description="Redox-active" evidence="12">
    <location>
        <begin position="67"/>
        <end position="70"/>
    </location>
</feature>
<dbReference type="FunFam" id="3.40.30.10:FF:000152">
    <property type="entry name" value="Protein disulfide-isomerase"/>
    <property type="match status" value="1"/>
</dbReference>
<comment type="subcellular location">
    <subcellularLocation>
        <location evidence="2">Endoplasmic reticulum lumen</location>
    </subcellularLocation>
</comment>
<feature type="chain" id="PRO_5005101142" description="Protein disulfide-isomerase" evidence="14">
    <location>
        <begin position="24"/>
        <end position="502"/>
    </location>
</feature>
<reference evidence="16 17" key="1">
    <citation type="journal article" date="2013" name="Proc. Natl. Acad. Sci. U.S.A.">
        <title>Fine-scale variation in meiotic recombination in Mimulus inferred from population shotgun sequencing.</title>
        <authorList>
            <person name="Hellsten U."/>
            <person name="Wright K.M."/>
            <person name="Jenkins J."/>
            <person name="Shu S."/>
            <person name="Yuan Y."/>
            <person name="Wessler S.R."/>
            <person name="Schmutz J."/>
            <person name="Willis J.H."/>
            <person name="Rokhsar D.S."/>
        </authorList>
    </citation>
    <scope>NUCLEOTIDE SEQUENCE [LARGE SCALE GENOMIC DNA]</scope>
    <source>
        <strain evidence="17">cv. DUN x IM62</strain>
    </source>
</reference>
<evidence type="ECO:0000256" key="14">
    <source>
        <dbReference type="RuleBase" id="RU361130"/>
    </source>
</evidence>
<evidence type="ECO:0000256" key="1">
    <source>
        <dbReference type="ARBA" id="ARBA00001182"/>
    </source>
</evidence>
<evidence type="ECO:0000259" key="15">
    <source>
        <dbReference type="PROSITE" id="PS51352"/>
    </source>
</evidence>
<dbReference type="InterPro" id="IPR017937">
    <property type="entry name" value="Thioredoxin_CS"/>
</dbReference>
<dbReference type="PROSITE" id="PS51352">
    <property type="entry name" value="THIOREDOXIN_2"/>
    <property type="match status" value="2"/>
</dbReference>
<protein>
    <recommendedName>
        <fullName evidence="4 14">Protein disulfide-isomerase</fullName>
        <ecNumber evidence="4 14">5.3.4.1</ecNumber>
    </recommendedName>
</protein>
<dbReference type="CDD" id="cd02981">
    <property type="entry name" value="PDI_b_family"/>
    <property type="match status" value="1"/>
</dbReference>
<dbReference type="PhylomeDB" id="A0A022Q2V4"/>
<dbReference type="FunFam" id="3.40.30.10:FF:000143">
    <property type="entry name" value="Protein disulfide-isomerase"/>
    <property type="match status" value="1"/>
</dbReference>
<proteinExistence type="inferred from homology"/>
<keyword evidence="6" id="KW-0677">Repeat</keyword>
<dbReference type="FunFam" id="3.40.30.10:FF:000150">
    <property type="entry name" value="Protein disulfide-isomerase"/>
    <property type="match status" value="1"/>
</dbReference>
<dbReference type="GO" id="GO:0006457">
    <property type="term" value="P:protein folding"/>
    <property type="evidence" value="ECO:0000318"/>
    <property type="project" value="GO_Central"/>
</dbReference>
<dbReference type="AlphaFoldDB" id="A0A022Q2V4"/>
<dbReference type="InterPro" id="IPR036249">
    <property type="entry name" value="Thioredoxin-like_sf"/>
</dbReference>
<dbReference type="OMA" id="FFGMKKD"/>
<keyword evidence="5 14" id="KW-0732">Signal</keyword>
<feature type="disulfide bond" description="Redox-active" evidence="12">
    <location>
        <begin position="412"/>
        <end position="415"/>
    </location>
</feature>
<dbReference type="Proteomes" id="UP000030748">
    <property type="component" value="Unassembled WGS sequence"/>
</dbReference>
<feature type="domain" description="Thioredoxin" evidence="15">
    <location>
        <begin position="20"/>
        <end position="149"/>
    </location>
</feature>
<evidence type="ECO:0000256" key="5">
    <source>
        <dbReference type="ARBA" id="ARBA00022729"/>
    </source>
</evidence>
<dbReference type="PRINTS" id="PR00421">
    <property type="entry name" value="THIOREDOXIN"/>
</dbReference>
<dbReference type="CDD" id="cd02961">
    <property type="entry name" value="PDI_a_family"/>
    <property type="match status" value="1"/>
</dbReference>
<comment type="catalytic activity">
    <reaction evidence="1 14">
        <text>Catalyzes the rearrangement of -S-S- bonds in proteins.</text>
        <dbReference type="EC" id="5.3.4.1"/>
    </reaction>
</comment>
<keyword evidence="10 14" id="KW-0413">Isomerase</keyword>
<dbReference type="eggNOG" id="KOG0190">
    <property type="taxonomic scope" value="Eukaryota"/>
</dbReference>
<keyword evidence="17" id="KW-1185">Reference proteome</keyword>
<keyword evidence="11 12" id="KW-0676">Redox-active center</keyword>
<evidence type="ECO:0000256" key="4">
    <source>
        <dbReference type="ARBA" id="ARBA00012723"/>
    </source>
</evidence>
<accession>A0A022Q2V4</accession>
<dbReference type="Pfam" id="PF00085">
    <property type="entry name" value="Thioredoxin"/>
    <property type="match status" value="2"/>
</dbReference>
<dbReference type="STRING" id="4155.A0A022Q2V4"/>
<evidence type="ECO:0000256" key="13">
    <source>
        <dbReference type="RuleBase" id="RU004208"/>
    </source>
</evidence>
<dbReference type="EC" id="5.3.4.1" evidence="4 14"/>
<dbReference type="NCBIfam" id="TIGR01130">
    <property type="entry name" value="ER_PDI_fam"/>
    <property type="match status" value="1"/>
</dbReference>
<dbReference type="Pfam" id="PF13848">
    <property type="entry name" value="Thioredoxin_6"/>
    <property type="match status" value="1"/>
</dbReference>
<dbReference type="GO" id="GO:0005788">
    <property type="term" value="C:endoplasmic reticulum lumen"/>
    <property type="evidence" value="ECO:0007669"/>
    <property type="project" value="UniProtKB-SubCell"/>
</dbReference>
<evidence type="ECO:0000313" key="16">
    <source>
        <dbReference type="EMBL" id="EYU22977.1"/>
    </source>
</evidence>
<dbReference type="PANTHER" id="PTHR18929:SF132">
    <property type="entry name" value="PROTEIN DISULFIDE-ISOMERASE A3"/>
    <property type="match status" value="1"/>
</dbReference>
<keyword evidence="7" id="KW-0256">Endoplasmic reticulum</keyword>
<evidence type="ECO:0000256" key="12">
    <source>
        <dbReference type="PIRSR" id="PIRSR605792-51"/>
    </source>
</evidence>
<keyword evidence="8 12" id="KW-1015">Disulfide bond</keyword>
<dbReference type="CDD" id="cd02995">
    <property type="entry name" value="PDI_a_PDI_a'_C"/>
    <property type="match status" value="1"/>
</dbReference>
<dbReference type="GO" id="GO:0005783">
    <property type="term" value="C:endoplasmic reticulum"/>
    <property type="evidence" value="ECO:0000318"/>
    <property type="project" value="GO_Central"/>
</dbReference>
<evidence type="ECO:0000256" key="2">
    <source>
        <dbReference type="ARBA" id="ARBA00004319"/>
    </source>
</evidence>
<organism evidence="16 17">
    <name type="scientific">Erythranthe guttata</name>
    <name type="common">Yellow monkey flower</name>
    <name type="synonym">Mimulus guttatus</name>
    <dbReference type="NCBI Taxonomy" id="4155"/>
    <lineage>
        <taxon>Eukaryota</taxon>
        <taxon>Viridiplantae</taxon>
        <taxon>Streptophyta</taxon>
        <taxon>Embryophyta</taxon>
        <taxon>Tracheophyta</taxon>
        <taxon>Spermatophyta</taxon>
        <taxon>Magnoliopsida</taxon>
        <taxon>eudicotyledons</taxon>
        <taxon>Gunneridae</taxon>
        <taxon>Pentapetalae</taxon>
        <taxon>asterids</taxon>
        <taxon>lamiids</taxon>
        <taxon>Lamiales</taxon>
        <taxon>Phrymaceae</taxon>
        <taxon>Erythranthe</taxon>
    </lineage>
</organism>
<evidence type="ECO:0000256" key="11">
    <source>
        <dbReference type="ARBA" id="ARBA00023284"/>
    </source>
</evidence>
<dbReference type="CDD" id="cd02982">
    <property type="entry name" value="PDI_b'_family"/>
    <property type="match status" value="1"/>
</dbReference>
<comment type="similarity">
    <text evidence="3 13">Belongs to the protein disulfide isomerase family.</text>
</comment>
<dbReference type="Gene3D" id="3.40.30.10">
    <property type="entry name" value="Glutaredoxin"/>
    <property type="match status" value="4"/>
</dbReference>
<dbReference type="PANTHER" id="PTHR18929">
    <property type="entry name" value="PROTEIN DISULFIDE ISOMERASE"/>
    <property type="match status" value="1"/>
</dbReference>
<dbReference type="OrthoDB" id="427280at2759"/>
<dbReference type="InterPro" id="IPR005788">
    <property type="entry name" value="PDI_thioredoxin-like_dom"/>
</dbReference>
<evidence type="ECO:0000256" key="8">
    <source>
        <dbReference type="ARBA" id="ARBA00023157"/>
    </source>
</evidence>
<sequence length="502" mass="55751">MALSSKGCLSLLLVVFIAAGSISDCISAAAAEESETKEFVVTLDNSNFTEFVGKHKFVVVEFYAPWCGHCKKLAPEYEKAASILSTIDPSVVLAKIDANEEQNKVISSEFEVKGFPTIKILRYGGSVVQEYKGPREADGIVTYLKKQSGPASNEIKSGEDASSIIDDDKILVVGVFPEFSGEKFENFTTLSERLRADYEFGHTLDAKHLPRGDSSAAGPFVRLFKPFDELVLDFQDFDVDALVKFVEENSIPTVTLFNKDPKHHPFVIKFFNSPNAKAMLFLNFSIEQFDSFKSKYHEVAQLYKGQDLSFLMGDIEASQGAFQYFGLKDEQVPLIIIQTNDGGKYLKPNVDPDQISSWVKDFKDGAVQPYKKSEPIPEANSEPVKVVVADNLQDMVFNSGKNVLLELYAPWCGHCKKLAPILDEVALSFGNDADVLIAKIDATANDIPQDTFDVKGYPTLYFRSSTGNLLQYDGDRTKQDMIDFIQKNRATVAKQESANDEL</sequence>
<feature type="signal peptide" evidence="14">
    <location>
        <begin position="1"/>
        <end position="23"/>
    </location>
</feature>
<dbReference type="InterPro" id="IPR005792">
    <property type="entry name" value="Prot_disulphide_isomerase"/>
</dbReference>
<dbReference type="EMBL" id="KI632191">
    <property type="protein sequence ID" value="EYU22977.1"/>
    <property type="molecule type" value="Genomic_DNA"/>
</dbReference>
<gene>
    <name evidence="16" type="ORF">MIMGU_mgv1a004959mg</name>
</gene>
<keyword evidence="9" id="KW-0325">Glycoprotein</keyword>
<dbReference type="KEGG" id="egt:105974386"/>
<evidence type="ECO:0000313" key="17">
    <source>
        <dbReference type="Proteomes" id="UP000030748"/>
    </source>
</evidence>
<evidence type="ECO:0000256" key="7">
    <source>
        <dbReference type="ARBA" id="ARBA00022824"/>
    </source>
</evidence>